<keyword evidence="8" id="KW-0732">Signal</keyword>
<comment type="caution">
    <text evidence="10">The sequence shown here is derived from an EMBL/GenBank/DDBJ whole genome shotgun (WGS) entry which is preliminary data.</text>
</comment>
<dbReference type="AlphaFoldDB" id="A0A3D9HQH5"/>
<dbReference type="PANTHER" id="PTHR11705">
    <property type="entry name" value="PROTEASE FAMILY M14 CARBOXYPEPTIDASE A,B"/>
    <property type="match status" value="1"/>
</dbReference>
<dbReference type="GO" id="GO:0008270">
    <property type="term" value="F:zinc ion binding"/>
    <property type="evidence" value="ECO:0007669"/>
    <property type="project" value="InterPro"/>
</dbReference>
<dbReference type="EMBL" id="QRDZ01000064">
    <property type="protein sequence ID" value="RED51742.1"/>
    <property type="molecule type" value="Genomic_DNA"/>
</dbReference>
<organism evidence="10 11">
    <name type="scientific">Cohnella phaseoli</name>
    <dbReference type="NCBI Taxonomy" id="456490"/>
    <lineage>
        <taxon>Bacteria</taxon>
        <taxon>Bacillati</taxon>
        <taxon>Bacillota</taxon>
        <taxon>Bacilli</taxon>
        <taxon>Bacillales</taxon>
        <taxon>Paenibacillaceae</taxon>
        <taxon>Cohnella</taxon>
    </lineage>
</organism>
<accession>A0A3D9HQH5</accession>
<dbReference type="OrthoDB" id="9802862at2"/>
<evidence type="ECO:0000256" key="2">
    <source>
        <dbReference type="ARBA" id="ARBA00005988"/>
    </source>
</evidence>
<evidence type="ECO:0000259" key="9">
    <source>
        <dbReference type="PROSITE" id="PS52035"/>
    </source>
</evidence>
<dbReference type="PRINTS" id="PR00765">
    <property type="entry name" value="CRBOXYPTASEA"/>
</dbReference>
<sequence length="495" mass="54679">MVGSKRFFIRLCTVILLFSCLSAWSEEAAPNAATATAVTVESINSPIVNPKRVYSYSVMSRDLKALAARYPELIKLGSAGTSEYGRELWTADLGRGPAVILIMGSHHAREWITTITAMMQLETMARQYEQGSVVYGSYRAKDLLDRVTIRFVPMVNPDGVALQQSGLAALPPDTHASLIQMNGGSRNFKRWKANGKGIDLNRSYPADWDDIQNPASGPAYMNYKGKKPLQAKEAQAVYDLTLASVPELAVAYHSSGEIVYWNYKTDPANLKRDKAIASAYSAMTGYRLFAPLANPSGGGFTDWFIQEFGRPALTPELGRGAGPSHVPLAEWDRIWKQHKDTVWMLAKEGYSLWLSRQTVAELNEEVRLTETVQGYRYPDLGSRLIAKLDPGRYEALRQKGDWVEISSPKGAVWVSSLHTLVGPFERLDGMAVAIGPDTEAYRSPAGAQPAAAKLEAQTAAGLERWQDWLLIRAVEGIFWIKEPFEPSTAVEPADM</sequence>
<feature type="chain" id="PRO_5017825611" evidence="8">
    <location>
        <begin position="29"/>
        <end position="495"/>
    </location>
</feature>
<dbReference type="Gene3D" id="3.40.630.10">
    <property type="entry name" value="Zn peptidases"/>
    <property type="match status" value="1"/>
</dbReference>
<evidence type="ECO:0000313" key="10">
    <source>
        <dbReference type="EMBL" id="RED51742.1"/>
    </source>
</evidence>
<dbReference type="InterPro" id="IPR000834">
    <property type="entry name" value="Peptidase_M14"/>
</dbReference>
<keyword evidence="6" id="KW-0482">Metalloprotease</keyword>
<keyword evidence="3" id="KW-0645">Protease</keyword>
<evidence type="ECO:0000256" key="7">
    <source>
        <dbReference type="PROSITE-ProRule" id="PRU01379"/>
    </source>
</evidence>
<feature type="domain" description="Peptidase M14" evidence="9">
    <location>
        <begin position="52"/>
        <end position="349"/>
    </location>
</feature>
<comment type="cofactor">
    <cofactor evidence="1">
        <name>Zn(2+)</name>
        <dbReference type="ChEBI" id="CHEBI:29105"/>
    </cofactor>
</comment>
<dbReference type="InterPro" id="IPR034274">
    <property type="entry name" value="ENP1_M14_CPD"/>
</dbReference>
<dbReference type="CDD" id="cd06229">
    <property type="entry name" value="M14_Endopeptidase_I"/>
    <property type="match status" value="1"/>
</dbReference>
<feature type="active site" description="Proton donor/acceptor" evidence="7">
    <location>
        <position position="316"/>
    </location>
</feature>
<dbReference type="GO" id="GO:0006508">
    <property type="term" value="P:proteolysis"/>
    <property type="evidence" value="ECO:0007669"/>
    <property type="project" value="UniProtKB-KW"/>
</dbReference>
<proteinExistence type="inferred from homology"/>
<gene>
    <name evidence="10" type="ORF">DFP98_16411</name>
</gene>
<keyword evidence="5" id="KW-0862">Zinc</keyword>
<dbReference type="GO" id="GO:0004181">
    <property type="term" value="F:metallocarboxypeptidase activity"/>
    <property type="evidence" value="ECO:0007669"/>
    <property type="project" value="InterPro"/>
</dbReference>
<keyword evidence="4" id="KW-0378">Hydrolase</keyword>
<dbReference type="RefSeq" id="WP_116065930.1">
    <property type="nucleotide sequence ID" value="NZ_QRDZ01000064.1"/>
</dbReference>
<protein>
    <submittedName>
        <fullName evidence="10">G-D-glutamyl-meso-diaminopimelate peptidase</fullName>
    </submittedName>
</protein>
<evidence type="ECO:0000256" key="6">
    <source>
        <dbReference type="ARBA" id="ARBA00023049"/>
    </source>
</evidence>
<dbReference type="Pfam" id="PF00246">
    <property type="entry name" value="Peptidase_M14"/>
    <property type="match status" value="1"/>
</dbReference>
<dbReference type="PANTHER" id="PTHR11705:SF143">
    <property type="entry name" value="SLL0236 PROTEIN"/>
    <property type="match status" value="1"/>
</dbReference>
<dbReference type="Proteomes" id="UP000256977">
    <property type="component" value="Unassembled WGS sequence"/>
</dbReference>
<evidence type="ECO:0000256" key="4">
    <source>
        <dbReference type="ARBA" id="ARBA00022801"/>
    </source>
</evidence>
<comment type="similarity">
    <text evidence="2 7">Belongs to the peptidase M14 family.</text>
</comment>
<dbReference type="GO" id="GO:0005615">
    <property type="term" value="C:extracellular space"/>
    <property type="evidence" value="ECO:0007669"/>
    <property type="project" value="TreeGrafter"/>
</dbReference>
<evidence type="ECO:0000256" key="8">
    <source>
        <dbReference type="SAM" id="SignalP"/>
    </source>
</evidence>
<keyword evidence="11" id="KW-1185">Reference proteome</keyword>
<dbReference type="SMART" id="SM00631">
    <property type="entry name" value="Zn_pept"/>
    <property type="match status" value="1"/>
</dbReference>
<evidence type="ECO:0000256" key="3">
    <source>
        <dbReference type="ARBA" id="ARBA00022670"/>
    </source>
</evidence>
<dbReference type="SUPFAM" id="SSF53187">
    <property type="entry name" value="Zn-dependent exopeptidases"/>
    <property type="match status" value="1"/>
</dbReference>
<evidence type="ECO:0000256" key="1">
    <source>
        <dbReference type="ARBA" id="ARBA00001947"/>
    </source>
</evidence>
<feature type="signal peptide" evidence="8">
    <location>
        <begin position="1"/>
        <end position="28"/>
    </location>
</feature>
<evidence type="ECO:0000256" key="5">
    <source>
        <dbReference type="ARBA" id="ARBA00022833"/>
    </source>
</evidence>
<evidence type="ECO:0000313" key="11">
    <source>
        <dbReference type="Proteomes" id="UP000256977"/>
    </source>
</evidence>
<dbReference type="PROSITE" id="PS52035">
    <property type="entry name" value="PEPTIDASE_M14"/>
    <property type="match status" value="1"/>
</dbReference>
<reference evidence="10 11" key="1">
    <citation type="submission" date="2018-07" db="EMBL/GenBank/DDBJ databases">
        <title>Genomic Encyclopedia of Type Strains, Phase III (KMG-III): the genomes of soil and plant-associated and newly described type strains.</title>
        <authorList>
            <person name="Whitman W."/>
        </authorList>
    </citation>
    <scope>NUCLEOTIDE SEQUENCE [LARGE SCALE GENOMIC DNA]</scope>
    <source>
        <strain evidence="10 11">CECT 7287</strain>
    </source>
</reference>
<name>A0A3D9HQH5_9BACL</name>